<evidence type="ECO:0000256" key="6">
    <source>
        <dbReference type="RuleBase" id="RU367028"/>
    </source>
</evidence>
<evidence type="ECO:0000256" key="5">
    <source>
        <dbReference type="ARBA" id="ARBA00023242"/>
    </source>
</evidence>
<evidence type="ECO:0000256" key="4">
    <source>
        <dbReference type="ARBA" id="ARBA00023163"/>
    </source>
</evidence>
<evidence type="ECO:0000313" key="9">
    <source>
        <dbReference type="EMBL" id="WOG99965.1"/>
    </source>
</evidence>
<name>A0AAF0X1A9_DAUCS</name>
<dbReference type="AlphaFoldDB" id="A0AAF0X1A9"/>
<evidence type="ECO:0000256" key="2">
    <source>
        <dbReference type="ARBA" id="ARBA00022491"/>
    </source>
</evidence>
<feature type="compositionally biased region" description="Basic residues" evidence="7">
    <location>
        <begin position="67"/>
        <end position="77"/>
    </location>
</feature>
<sequence>MITNKLKLRMTNIFRCSPRKKSLISDVTEHPFFYPHSFHLFSPKKPPPSQPFSSICRPKTTQTAPVKPRHRKSRKRRNNSELKNKKFDELLDSVSGNYTNCWFSEDENEGKDDDRTTLFSGFKDSYAVVKRSSDPYNEFRTSMVEMIVERKLFKARELEHLLHCFLALNSSSHHMVIVEAFTQILETIFSGYQ</sequence>
<keyword evidence="5 6" id="KW-0539">Nucleus</keyword>
<dbReference type="InterPro" id="IPR038933">
    <property type="entry name" value="Ovate"/>
</dbReference>
<dbReference type="InterPro" id="IPR006458">
    <property type="entry name" value="Ovate_C"/>
</dbReference>
<keyword evidence="10" id="KW-1185">Reference proteome</keyword>
<evidence type="ECO:0000259" key="8">
    <source>
        <dbReference type="PROSITE" id="PS51754"/>
    </source>
</evidence>
<dbReference type="PANTHER" id="PTHR33057">
    <property type="entry name" value="TRANSCRIPTION REPRESSOR OFP7-RELATED"/>
    <property type="match status" value="1"/>
</dbReference>
<dbReference type="Proteomes" id="UP000077755">
    <property type="component" value="Chromosome 5"/>
</dbReference>
<protein>
    <recommendedName>
        <fullName evidence="6">Transcription repressor</fullName>
    </recommendedName>
    <alternativeName>
        <fullName evidence="6">Ovate family protein</fullName>
    </alternativeName>
</protein>
<proteinExistence type="predicted"/>
<feature type="region of interest" description="Disordered" evidence="7">
    <location>
        <begin position="44"/>
        <end position="82"/>
    </location>
</feature>
<evidence type="ECO:0000313" key="10">
    <source>
        <dbReference type="Proteomes" id="UP000077755"/>
    </source>
</evidence>
<keyword evidence="4 6" id="KW-0804">Transcription</keyword>
<dbReference type="NCBIfam" id="TIGR01568">
    <property type="entry name" value="A_thal_3678"/>
    <property type="match status" value="1"/>
</dbReference>
<dbReference type="PANTHER" id="PTHR33057:SF224">
    <property type="entry name" value="TRANSCRIPTION REPRESSOR"/>
    <property type="match status" value="1"/>
</dbReference>
<dbReference type="KEGG" id="dcr:108221285"/>
<comment type="function">
    <text evidence="6">Transcriptional repressor that regulates multiple aspects of plant growth and development.</text>
</comment>
<evidence type="ECO:0000256" key="1">
    <source>
        <dbReference type="ARBA" id="ARBA00004123"/>
    </source>
</evidence>
<dbReference type="PROSITE" id="PS51754">
    <property type="entry name" value="OVATE"/>
    <property type="match status" value="1"/>
</dbReference>
<reference evidence="9" key="2">
    <citation type="submission" date="2022-03" db="EMBL/GenBank/DDBJ databases">
        <title>Draft title - Genomic analysis of global carrot germplasm unveils the trajectory of domestication and the origin of high carotenoid orange carrot.</title>
        <authorList>
            <person name="Iorizzo M."/>
            <person name="Ellison S."/>
            <person name="Senalik D."/>
            <person name="Macko-Podgorni A."/>
            <person name="Grzebelus D."/>
            <person name="Bostan H."/>
            <person name="Rolling W."/>
            <person name="Curaba J."/>
            <person name="Simon P."/>
        </authorList>
    </citation>
    <scope>NUCLEOTIDE SEQUENCE</scope>
    <source>
        <tissue evidence="9">Leaf</tissue>
    </source>
</reference>
<keyword evidence="2 6" id="KW-0678">Repressor</keyword>
<reference evidence="9" key="1">
    <citation type="journal article" date="2016" name="Nat. Genet.">
        <title>A high-quality carrot genome assembly provides new insights into carotenoid accumulation and asterid genome evolution.</title>
        <authorList>
            <person name="Iorizzo M."/>
            <person name="Ellison S."/>
            <person name="Senalik D."/>
            <person name="Zeng P."/>
            <person name="Satapoomin P."/>
            <person name="Huang J."/>
            <person name="Bowman M."/>
            <person name="Iovene M."/>
            <person name="Sanseverino W."/>
            <person name="Cavagnaro P."/>
            <person name="Yildiz M."/>
            <person name="Macko-Podgorni A."/>
            <person name="Moranska E."/>
            <person name="Grzebelus E."/>
            <person name="Grzebelus D."/>
            <person name="Ashrafi H."/>
            <person name="Zheng Z."/>
            <person name="Cheng S."/>
            <person name="Spooner D."/>
            <person name="Van Deynze A."/>
            <person name="Simon P."/>
        </authorList>
    </citation>
    <scope>NUCLEOTIDE SEQUENCE</scope>
    <source>
        <tissue evidence="9">Leaf</tissue>
    </source>
</reference>
<keyword evidence="3 6" id="KW-0805">Transcription regulation</keyword>
<dbReference type="GO" id="GO:0045892">
    <property type="term" value="P:negative regulation of DNA-templated transcription"/>
    <property type="evidence" value="ECO:0007669"/>
    <property type="project" value="UniProtKB-UniRule"/>
</dbReference>
<dbReference type="Pfam" id="PF04844">
    <property type="entry name" value="Ovate"/>
    <property type="match status" value="1"/>
</dbReference>
<feature type="domain" description="OVATE" evidence="8">
    <location>
        <begin position="128"/>
        <end position="187"/>
    </location>
</feature>
<gene>
    <name evidence="9" type="ORF">DCAR_0519321</name>
</gene>
<dbReference type="GO" id="GO:0005634">
    <property type="term" value="C:nucleus"/>
    <property type="evidence" value="ECO:0007669"/>
    <property type="project" value="UniProtKB-SubCell"/>
</dbReference>
<evidence type="ECO:0000256" key="7">
    <source>
        <dbReference type="SAM" id="MobiDB-lite"/>
    </source>
</evidence>
<evidence type="ECO:0000256" key="3">
    <source>
        <dbReference type="ARBA" id="ARBA00023015"/>
    </source>
</evidence>
<organism evidence="9 10">
    <name type="scientific">Daucus carota subsp. sativus</name>
    <name type="common">Carrot</name>
    <dbReference type="NCBI Taxonomy" id="79200"/>
    <lineage>
        <taxon>Eukaryota</taxon>
        <taxon>Viridiplantae</taxon>
        <taxon>Streptophyta</taxon>
        <taxon>Embryophyta</taxon>
        <taxon>Tracheophyta</taxon>
        <taxon>Spermatophyta</taxon>
        <taxon>Magnoliopsida</taxon>
        <taxon>eudicotyledons</taxon>
        <taxon>Gunneridae</taxon>
        <taxon>Pentapetalae</taxon>
        <taxon>asterids</taxon>
        <taxon>campanulids</taxon>
        <taxon>Apiales</taxon>
        <taxon>Apiaceae</taxon>
        <taxon>Apioideae</taxon>
        <taxon>Scandiceae</taxon>
        <taxon>Daucinae</taxon>
        <taxon>Daucus</taxon>
        <taxon>Daucus sect. Daucus</taxon>
    </lineage>
</organism>
<dbReference type="EMBL" id="CP093347">
    <property type="protein sequence ID" value="WOG99965.1"/>
    <property type="molecule type" value="Genomic_DNA"/>
</dbReference>
<comment type="subcellular location">
    <subcellularLocation>
        <location evidence="1 6">Nucleus</location>
    </subcellularLocation>
</comment>
<accession>A0AAF0X1A9</accession>